<dbReference type="AlphaFoldDB" id="A0AAW1YI11"/>
<comment type="caution">
    <text evidence="4">The sequence shown here is derived from an EMBL/GenBank/DDBJ whole genome shotgun (WGS) entry which is preliminary data.</text>
</comment>
<accession>A0AAW1YI11</accession>
<organism evidence="4 5">
    <name type="scientific">Rubus argutus</name>
    <name type="common">Southern blackberry</name>
    <dbReference type="NCBI Taxonomy" id="59490"/>
    <lineage>
        <taxon>Eukaryota</taxon>
        <taxon>Viridiplantae</taxon>
        <taxon>Streptophyta</taxon>
        <taxon>Embryophyta</taxon>
        <taxon>Tracheophyta</taxon>
        <taxon>Spermatophyta</taxon>
        <taxon>Magnoliopsida</taxon>
        <taxon>eudicotyledons</taxon>
        <taxon>Gunneridae</taxon>
        <taxon>Pentapetalae</taxon>
        <taxon>rosids</taxon>
        <taxon>fabids</taxon>
        <taxon>Rosales</taxon>
        <taxon>Rosaceae</taxon>
        <taxon>Rosoideae</taxon>
        <taxon>Rosoideae incertae sedis</taxon>
        <taxon>Rubus</taxon>
    </lineage>
</organism>
<feature type="compositionally biased region" description="Low complexity" evidence="2">
    <location>
        <begin position="1"/>
        <end position="29"/>
    </location>
</feature>
<protein>
    <recommendedName>
        <fullName evidence="3">Interferon-related developmental regulator N-terminal domain-containing protein</fullName>
    </recommendedName>
</protein>
<sequence length="505" mass="57694">MSMKMMRGNSNRSSSGPSICTRRTSSSSSNFKAARQKAAVRRSKDPVLELIQDIHRLDIHKLTENLDHTETPGFIKREIIREIEARQHDEDDATAAAATAVMVERAPKRRPACVKASPFLIDRLYDRRGPERAKALAGVITLLNDQDLDHDDLKKRYVVALLYRCLHGLKKGSTQEMQYSLQVIGLLSIIVDCQDKMSEIYREFLAVASTKYCLKKAGTNTTKMLECLGMVTFFGAINAEETQAAMKVIWDFLNPKSESGSDDVINRKKHSPEILVAAIYSWLFLLTSMEGWRLNQSNWNGAISFFMDLLDNNDDKLVHGAACAALALIFETGSLDKFWNGANDSTLPYSQLQKTLRAMILKKLRGLNMSLHVVRYFETLCCPKACLTLCEKEMVLSSWYQVIQLEFLRSFLGDEFENYVAKEEKLQRFFEFNPSRNNNVGDELYVPTIEKIMVNIFMPEGRDPQTLTAEERKKERVWRTSVRDKAQTLLRAKHRLLSEQLNCFD</sequence>
<evidence type="ECO:0000313" key="5">
    <source>
        <dbReference type="Proteomes" id="UP001457282"/>
    </source>
</evidence>
<evidence type="ECO:0000256" key="2">
    <source>
        <dbReference type="SAM" id="MobiDB-lite"/>
    </source>
</evidence>
<dbReference type="Pfam" id="PF05004">
    <property type="entry name" value="IFRD"/>
    <property type="match status" value="1"/>
</dbReference>
<feature type="domain" description="Interferon-related developmental regulator N-terminal" evidence="3">
    <location>
        <begin position="121"/>
        <end position="344"/>
    </location>
</feature>
<evidence type="ECO:0000313" key="4">
    <source>
        <dbReference type="EMBL" id="KAK9948029.1"/>
    </source>
</evidence>
<comment type="similarity">
    <text evidence="1">Belongs to the IFRD family.</text>
</comment>
<reference evidence="4 5" key="1">
    <citation type="journal article" date="2023" name="G3 (Bethesda)">
        <title>A chromosome-length genome assembly and annotation of blackberry (Rubus argutus, cv. 'Hillquist').</title>
        <authorList>
            <person name="Bruna T."/>
            <person name="Aryal R."/>
            <person name="Dudchenko O."/>
            <person name="Sargent D.J."/>
            <person name="Mead D."/>
            <person name="Buti M."/>
            <person name="Cavallini A."/>
            <person name="Hytonen T."/>
            <person name="Andres J."/>
            <person name="Pham M."/>
            <person name="Weisz D."/>
            <person name="Mascagni F."/>
            <person name="Usai G."/>
            <person name="Natali L."/>
            <person name="Bassil N."/>
            <person name="Fernandez G.E."/>
            <person name="Lomsadze A."/>
            <person name="Armour M."/>
            <person name="Olukolu B."/>
            <person name="Poorten T."/>
            <person name="Britton C."/>
            <person name="Davik J."/>
            <person name="Ashrafi H."/>
            <person name="Aiden E.L."/>
            <person name="Borodovsky M."/>
            <person name="Worthington M."/>
        </authorList>
    </citation>
    <scope>NUCLEOTIDE SEQUENCE [LARGE SCALE GENOMIC DNA]</scope>
    <source>
        <strain evidence="4">PI 553951</strain>
    </source>
</reference>
<dbReference type="InterPro" id="IPR016024">
    <property type="entry name" value="ARM-type_fold"/>
</dbReference>
<dbReference type="EMBL" id="JBEDUW010000001">
    <property type="protein sequence ID" value="KAK9948029.1"/>
    <property type="molecule type" value="Genomic_DNA"/>
</dbReference>
<dbReference type="InterPro" id="IPR007701">
    <property type="entry name" value="Interferon-rel_develop_reg_N"/>
</dbReference>
<dbReference type="PANTHER" id="PTHR12354:SF1">
    <property type="entry name" value="INTERFERON-RELATED DEVELOPMENTAL REGULATOR 1"/>
    <property type="match status" value="1"/>
</dbReference>
<proteinExistence type="inferred from homology"/>
<name>A0AAW1YI11_RUBAR</name>
<keyword evidence="5" id="KW-1185">Reference proteome</keyword>
<evidence type="ECO:0000259" key="3">
    <source>
        <dbReference type="Pfam" id="PF05004"/>
    </source>
</evidence>
<dbReference type="SUPFAM" id="SSF48371">
    <property type="entry name" value="ARM repeat"/>
    <property type="match status" value="1"/>
</dbReference>
<dbReference type="InterPro" id="IPR039777">
    <property type="entry name" value="IFRD"/>
</dbReference>
<dbReference type="Proteomes" id="UP001457282">
    <property type="component" value="Unassembled WGS sequence"/>
</dbReference>
<evidence type="ECO:0000256" key="1">
    <source>
        <dbReference type="ARBA" id="ARBA00008828"/>
    </source>
</evidence>
<feature type="region of interest" description="Disordered" evidence="2">
    <location>
        <begin position="1"/>
        <end position="38"/>
    </location>
</feature>
<dbReference type="PANTHER" id="PTHR12354">
    <property type="entry name" value="INTERFERON-RELATED DEVELOPMENTAL REGULATOR"/>
    <property type="match status" value="1"/>
</dbReference>
<gene>
    <name evidence="4" type="ORF">M0R45_003618</name>
</gene>